<accession>A0A8H2X3T9</accession>
<dbReference type="AlphaFoldDB" id="A0A8H2X3T9"/>
<name>A0A8H2X3T9_9AGAM</name>
<evidence type="ECO:0000313" key="3">
    <source>
        <dbReference type="EMBL" id="CAE6417920.1"/>
    </source>
</evidence>
<comment type="caution">
    <text evidence="2">The sequence shown here is derived from an EMBL/GenBank/DDBJ whole genome shotgun (WGS) entry which is preliminary data.</text>
</comment>
<evidence type="ECO:0000313" key="4">
    <source>
        <dbReference type="Proteomes" id="UP000663861"/>
    </source>
</evidence>
<dbReference type="Proteomes" id="UP000663861">
    <property type="component" value="Unassembled WGS sequence"/>
</dbReference>
<dbReference type="EMBL" id="CAJMWY010000093">
    <property type="protein sequence ID" value="CAE6415424.1"/>
    <property type="molecule type" value="Genomic_DNA"/>
</dbReference>
<feature type="compositionally biased region" description="Polar residues" evidence="1">
    <location>
        <begin position="120"/>
        <end position="129"/>
    </location>
</feature>
<reference evidence="2" key="1">
    <citation type="submission" date="2021-01" db="EMBL/GenBank/DDBJ databases">
        <authorList>
            <person name="Kaushik A."/>
        </authorList>
    </citation>
    <scope>NUCLEOTIDE SEQUENCE</scope>
    <source>
        <strain evidence="3">AG4-R118</strain>
        <strain evidence="2">AG4-RS23</strain>
    </source>
</reference>
<sequence length="291" mass="32545">MLSMKGLTQVLSRSRSSDGREAKELLATVDDLLTQSNRLLNSISRRLPSNQFETFEYKYTELNLMAIEVKDDVRERDQKRIFFENEEEKQSFQSDIRKLLQQCETYRNDVVTASRRVQGGTPSTSSTEYPISDELAAAPGPSPETNSPSPWLSIVADATSRDEQPESSADPGSIGPTQRFIATVACNRKDLITGEPFTPSQDESVYFRILICGNRSKRAVVVDTNPHHLDEKNANTAQDDLLRVGDMMMKSDPQKLEEHQVVDSYRGPSFIASFISTFAYTSSNLLTGGMV</sequence>
<evidence type="ECO:0000313" key="2">
    <source>
        <dbReference type="EMBL" id="CAE6415424.1"/>
    </source>
</evidence>
<proteinExistence type="predicted"/>
<dbReference type="Proteomes" id="UP000663888">
    <property type="component" value="Unassembled WGS sequence"/>
</dbReference>
<evidence type="ECO:0000256" key="1">
    <source>
        <dbReference type="SAM" id="MobiDB-lite"/>
    </source>
</evidence>
<protein>
    <submittedName>
        <fullName evidence="2">Uncharacterized protein</fullName>
    </submittedName>
</protein>
<dbReference type="EMBL" id="CAJMWX010000447">
    <property type="protein sequence ID" value="CAE6417920.1"/>
    <property type="molecule type" value="Genomic_DNA"/>
</dbReference>
<gene>
    <name evidence="3" type="ORF">RDB_LOCUS19245</name>
    <name evidence="2" type="ORF">RDB_LOCUS6529</name>
</gene>
<organism evidence="2 4">
    <name type="scientific">Rhizoctonia solani</name>
    <dbReference type="NCBI Taxonomy" id="456999"/>
    <lineage>
        <taxon>Eukaryota</taxon>
        <taxon>Fungi</taxon>
        <taxon>Dikarya</taxon>
        <taxon>Basidiomycota</taxon>
        <taxon>Agaricomycotina</taxon>
        <taxon>Agaricomycetes</taxon>
        <taxon>Cantharellales</taxon>
        <taxon>Ceratobasidiaceae</taxon>
        <taxon>Rhizoctonia</taxon>
    </lineage>
</organism>
<feature type="region of interest" description="Disordered" evidence="1">
    <location>
        <begin position="114"/>
        <end position="151"/>
    </location>
</feature>